<comment type="caution">
    <text evidence="3">The sequence shown here is derived from an EMBL/GenBank/DDBJ whole genome shotgun (WGS) entry which is preliminary data.</text>
</comment>
<feature type="domain" description="Death" evidence="2">
    <location>
        <begin position="119"/>
        <end position="184"/>
    </location>
</feature>
<dbReference type="Pfam" id="PF00531">
    <property type="entry name" value="Death"/>
    <property type="match status" value="1"/>
</dbReference>
<organism evidence="3 4">
    <name type="scientific">Candidula unifasciata</name>
    <dbReference type="NCBI Taxonomy" id="100452"/>
    <lineage>
        <taxon>Eukaryota</taxon>
        <taxon>Metazoa</taxon>
        <taxon>Spiralia</taxon>
        <taxon>Lophotrochozoa</taxon>
        <taxon>Mollusca</taxon>
        <taxon>Gastropoda</taxon>
        <taxon>Heterobranchia</taxon>
        <taxon>Euthyneura</taxon>
        <taxon>Panpulmonata</taxon>
        <taxon>Eupulmonata</taxon>
        <taxon>Stylommatophora</taxon>
        <taxon>Helicina</taxon>
        <taxon>Helicoidea</taxon>
        <taxon>Geomitridae</taxon>
        <taxon>Candidula</taxon>
    </lineage>
</organism>
<sequence>ETETLETRTPESAPKTTSSVTTTPGCIERDFGIPNSNGLMGPDVTNSNVDLAKKSEENDFNFKNCNNTTMNINYIYNYFNDVTNASIGTGSSIHFSDEQDQEAMYSLDGPATGAIAALSDRGLSFLASRLGGNWTAVVLQLGVPQVLIEQLKNSHQHDVHQQIMSALRRWREKDRDTKSPFDKLKFLFDVLTSESIGLTELVEQFKQHFQL</sequence>
<keyword evidence="4" id="KW-1185">Reference proteome</keyword>
<evidence type="ECO:0000256" key="1">
    <source>
        <dbReference type="SAM" id="MobiDB-lite"/>
    </source>
</evidence>
<dbReference type="PROSITE" id="PS50017">
    <property type="entry name" value="DEATH_DOMAIN"/>
    <property type="match status" value="1"/>
</dbReference>
<dbReference type="InterPro" id="IPR011029">
    <property type="entry name" value="DEATH-like_dom_sf"/>
</dbReference>
<dbReference type="OrthoDB" id="10031931at2759"/>
<dbReference type="SUPFAM" id="SSF47986">
    <property type="entry name" value="DEATH domain"/>
    <property type="match status" value="1"/>
</dbReference>
<dbReference type="InterPro" id="IPR000488">
    <property type="entry name" value="Death_dom"/>
</dbReference>
<gene>
    <name evidence="3" type="ORF">CUNI_LOCUS21410</name>
</gene>
<evidence type="ECO:0000313" key="4">
    <source>
        <dbReference type="Proteomes" id="UP000678393"/>
    </source>
</evidence>
<reference evidence="3" key="1">
    <citation type="submission" date="2021-04" db="EMBL/GenBank/DDBJ databases">
        <authorList>
            <consortium name="Molecular Ecology Group"/>
        </authorList>
    </citation>
    <scope>NUCLEOTIDE SEQUENCE</scope>
</reference>
<dbReference type="Gene3D" id="1.10.533.10">
    <property type="entry name" value="Death Domain, Fas"/>
    <property type="match status" value="1"/>
</dbReference>
<dbReference type="GO" id="GO:0007165">
    <property type="term" value="P:signal transduction"/>
    <property type="evidence" value="ECO:0007669"/>
    <property type="project" value="InterPro"/>
</dbReference>
<protein>
    <recommendedName>
        <fullName evidence="2">Death domain-containing protein</fullName>
    </recommendedName>
</protein>
<dbReference type="Proteomes" id="UP000678393">
    <property type="component" value="Unassembled WGS sequence"/>
</dbReference>
<evidence type="ECO:0000313" key="3">
    <source>
        <dbReference type="EMBL" id="CAG5135852.1"/>
    </source>
</evidence>
<evidence type="ECO:0000259" key="2">
    <source>
        <dbReference type="PROSITE" id="PS50017"/>
    </source>
</evidence>
<dbReference type="EMBL" id="CAJHNH020008464">
    <property type="protein sequence ID" value="CAG5135852.1"/>
    <property type="molecule type" value="Genomic_DNA"/>
</dbReference>
<feature type="region of interest" description="Disordered" evidence="1">
    <location>
        <begin position="1"/>
        <end position="40"/>
    </location>
</feature>
<feature type="non-terminal residue" evidence="3">
    <location>
        <position position="1"/>
    </location>
</feature>
<accession>A0A8S4A6E4</accession>
<dbReference type="AlphaFoldDB" id="A0A8S4A6E4"/>
<feature type="compositionally biased region" description="Polar residues" evidence="1">
    <location>
        <begin position="14"/>
        <end position="24"/>
    </location>
</feature>
<name>A0A8S4A6E4_9EUPU</name>
<proteinExistence type="predicted"/>